<dbReference type="Proteomes" id="UP001558613">
    <property type="component" value="Unassembled WGS sequence"/>
</dbReference>
<proteinExistence type="predicted"/>
<sequence length="108" mass="11926">MGLCGSRVPSACEPQTACEAKTVRPAQSSQISLNPTGSRPLRQQYPESLRTILRTSIFLHRTQLPTVCGLFPIRGSQSSACVRVRVLVSKCCQRKLQQVRVKKECAVL</sequence>
<reference evidence="1 2" key="1">
    <citation type="submission" date="2023-09" db="EMBL/GenBank/DDBJ databases">
        <authorList>
            <person name="Wang M."/>
        </authorList>
    </citation>
    <scope>NUCLEOTIDE SEQUENCE [LARGE SCALE GENOMIC DNA]</scope>
    <source>
        <strain evidence="1">GT-2023</strain>
        <tissue evidence="1">Liver</tissue>
    </source>
</reference>
<keyword evidence="2" id="KW-1185">Reference proteome</keyword>
<comment type="caution">
    <text evidence="1">The sequence shown here is derived from an EMBL/GenBank/DDBJ whole genome shotgun (WGS) entry which is preliminary data.</text>
</comment>
<evidence type="ECO:0000313" key="1">
    <source>
        <dbReference type="EMBL" id="KAL1271258.1"/>
    </source>
</evidence>
<accession>A0ABR3N2Z6</accession>
<organism evidence="1 2">
    <name type="scientific">Cirrhinus molitorella</name>
    <name type="common">mud carp</name>
    <dbReference type="NCBI Taxonomy" id="172907"/>
    <lineage>
        <taxon>Eukaryota</taxon>
        <taxon>Metazoa</taxon>
        <taxon>Chordata</taxon>
        <taxon>Craniata</taxon>
        <taxon>Vertebrata</taxon>
        <taxon>Euteleostomi</taxon>
        <taxon>Actinopterygii</taxon>
        <taxon>Neopterygii</taxon>
        <taxon>Teleostei</taxon>
        <taxon>Ostariophysi</taxon>
        <taxon>Cypriniformes</taxon>
        <taxon>Cyprinidae</taxon>
        <taxon>Labeoninae</taxon>
        <taxon>Labeonini</taxon>
        <taxon>Cirrhinus</taxon>
    </lineage>
</organism>
<dbReference type="EMBL" id="JAYMGO010000007">
    <property type="protein sequence ID" value="KAL1271258.1"/>
    <property type="molecule type" value="Genomic_DNA"/>
</dbReference>
<gene>
    <name evidence="1" type="ORF">QQF64_030274</name>
</gene>
<name>A0ABR3N2Z6_9TELE</name>
<evidence type="ECO:0000313" key="2">
    <source>
        <dbReference type="Proteomes" id="UP001558613"/>
    </source>
</evidence>
<protein>
    <submittedName>
        <fullName evidence="1">Uncharacterized protein</fullName>
    </submittedName>
</protein>